<name>A0A8J3UCB8_9ACTN</name>
<gene>
    <name evidence="2" type="ORF">Pph01_78560</name>
</gene>
<evidence type="ECO:0000256" key="1">
    <source>
        <dbReference type="SAM" id="Phobius"/>
    </source>
</evidence>
<keyword evidence="1" id="KW-0472">Membrane</keyword>
<keyword evidence="3" id="KW-1185">Reference proteome</keyword>
<accession>A0A8J3UCB8</accession>
<dbReference type="Proteomes" id="UP000622547">
    <property type="component" value="Unassembled WGS sequence"/>
</dbReference>
<dbReference type="AlphaFoldDB" id="A0A8J3UCB8"/>
<keyword evidence="1" id="KW-0812">Transmembrane</keyword>
<feature type="transmembrane region" description="Helical" evidence="1">
    <location>
        <begin position="7"/>
        <end position="29"/>
    </location>
</feature>
<protein>
    <submittedName>
        <fullName evidence="2">Uncharacterized protein</fullName>
    </submittedName>
</protein>
<proteinExistence type="predicted"/>
<dbReference type="EMBL" id="BOOP01000048">
    <property type="protein sequence ID" value="GII42853.1"/>
    <property type="molecule type" value="Genomic_DNA"/>
</dbReference>
<organism evidence="2 3">
    <name type="scientific">Planotetraspora phitsanulokensis</name>
    <dbReference type="NCBI Taxonomy" id="575192"/>
    <lineage>
        <taxon>Bacteria</taxon>
        <taxon>Bacillati</taxon>
        <taxon>Actinomycetota</taxon>
        <taxon>Actinomycetes</taxon>
        <taxon>Streptosporangiales</taxon>
        <taxon>Streptosporangiaceae</taxon>
        <taxon>Planotetraspora</taxon>
    </lineage>
</organism>
<dbReference type="RefSeq" id="WP_204078266.1">
    <property type="nucleotide sequence ID" value="NZ_BAABHI010000055.1"/>
</dbReference>
<keyword evidence="1" id="KW-1133">Transmembrane helix</keyword>
<evidence type="ECO:0000313" key="2">
    <source>
        <dbReference type="EMBL" id="GII42853.1"/>
    </source>
</evidence>
<comment type="caution">
    <text evidence="2">The sequence shown here is derived from an EMBL/GenBank/DDBJ whole genome shotgun (WGS) entry which is preliminary data.</text>
</comment>
<evidence type="ECO:0000313" key="3">
    <source>
        <dbReference type="Proteomes" id="UP000622547"/>
    </source>
</evidence>
<reference evidence="2 3" key="1">
    <citation type="submission" date="2021-01" db="EMBL/GenBank/DDBJ databases">
        <title>Whole genome shotgun sequence of Planotetraspora phitsanulokensis NBRC 104273.</title>
        <authorList>
            <person name="Komaki H."/>
            <person name="Tamura T."/>
        </authorList>
    </citation>
    <scope>NUCLEOTIDE SEQUENCE [LARGE SCALE GENOMIC DNA]</scope>
    <source>
        <strain evidence="2 3">NBRC 104273</strain>
    </source>
</reference>
<feature type="transmembrane region" description="Helical" evidence="1">
    <location>
        <begin position="35"/>
        <end position="57"/>
    </location>
</feature>
<sequence>MSRGDSLIRLISIAGWAGAVAIALLLAFGGGWGNAYADALLLMWGASVPLPATFYLVNQHRQAVAAKRAYELGVEHGRMLSALVHDVSAGSVILS</sequence>